<sequence>MPTAKEVRKFLYDEGEKQRRKVLGDAHVDKATSKSISDFARAGQELATEAAWGTLWPRTGITYKQRSFVTVTILSTLGKQQELAAHVKGALNNGVTEEELKEIFLQVMIYTGVPNGMGIFRTADEAIQAWKAEHPTGK</sequence>
<gene>
    <name evidence="2" type="ORF">EW145_g3161</name>
</gene>
<organism evidence="2 3">
    <name type="scientific">Phellinidium pouzarii</name>
    <dbReference type="NCBI Taxonomy" id="167371"/>
    <lineage>
        <taxon>Eukaryota</taxon>
        <taxon>Fungi</taxon>
        <taxon>Dikarya</taxon>
        <taxon>Basidiomycota</taxon>
        <taxon>Agaricomycotina</taxon>
        <taxon>Agaricomycetes</taxon>
        <taxon>Hymenochaetales</taxon>
        <taxon>Hymenochaetaceae</taxon>
        <taxon>Phellinidium</taxon>
    </lineage>
</organism>
<comment type="caution">
    <text evidence="2">The sequence shown here is derived from an EMBL/GenBank/DDBJ whole genome shotgun (WGS) entry which is preliminary data.</text>
</comment>
<dbReference type="Proteomes" id="UP000308199">
    <property type="component" value="Unassembled WGS sequence"/>
</dbReference>
<keyword evidence="3" id="KW-1185">Reference proteome</keyword>
<feature type="domain" description="Carboxymuconolactone decarboxylase-like" evidence="1">
    <location>
        <begin position="44"/>
        <end position="124"/>
    </location>
</feature>
<protein>
    <recommendedName>
        <fullName evidence="1">Carboxymuconolactone decarboxylase-like domain-containing protein</fullName>
    </recommendedName>
</protein>
<evidence type="ECO:0000313" key="2">
    <source>
        <dbReference type="EMBL" id="THH07760.1"/>
    </source>
</evidence>
<dbReference type="Gene3D" id="1.20.1290.10">
    <property type="entry name" value="AhpD-like"/>
    <property type="match status" value="1"/>
</dbReference>
<dbReference type="InterPro" id="IPR003779">
    <property type="entry name" value="CMD-like"/>
</dbReference>
<dbReference type="PANTHER" id="PTHR33570:SF2">
    <property type="entry name" value="CARBOXYMUCONOLACTONE DECARBOXYLASE-LIKE DOMAIN-CONTAINING PROTEIN"/>
    <property type="match status" value="1"/>
</dbReference>
<evidence type="ECO:0000259" key="1">
    <source>
        <dbReference type="Pfam" id="PF02627"/>
    </source>
</evidence>
<dbReference type="GO" id="GO:0051920">
    <property type="term" value="F:peroxiredoxin activity"/>
    <property type="evidence" value="ECO:0007669"/>
    <property type="project" value="InterPro"/>
</dbReference>
<reference evidence="2 3" key="1">
    <citation type="submission" date="2019-02" db="EMBL/GenBank/DDBJ databases">
        <title>Genome sequencing of the rare red list fungi Phellinidium pouzarii.</title>
        <authorList>
            <person name="Buettner E."/>
            <person name="Kellner H."/>
        </authorList>
    </citation>
    <scope>NUCLEOTIDE SEQUENCE [LARGE SCALE GENOMIC DNA]</scope>
    <source>
        <strain evidence="2 3">DSM 108285</strain>
    </source>
</reference>
<name>A0A4S4LDM9_9AGAM</name>
<dbReference type="Pfam" id="PF02627">
    <property type="entry name" value="CMD"/>
    <property type="match status" value="1"/>
</dbReference>
<dbReference type="EMBL" id="SGPK01000128">
    <property type="protein sequence ID" value="THH07760.1"/>
    <property type="molecule type" value="Genomic_DNA"/>
</dbReference>
<evidence type="ECO:0000313" key="3">
    <source>
        <dbReference type="Proteomes" id="UP000308199"/>
    </source>
</evidence>
<dbReference type="AlphaFoldDB" id="A0A4S4LDM9"/>
<dbReference type="InterPro" id="IPR052512">
    <property type="entry name" value="4CMD/NDH-1_regulator"/>
</dbReference>
<dbReference type="PANTHER" id="PTHR33570">
    <property type="entry name" value="4-CARBOXYMUCONOLACTONE DECARBOXYLASE FAMILY PROTEIN"/>
    <property type="match status" value="1"/>
</dbReference>
<dbReference type="OrthoDB" id="104509at2759"/>
<dbReference type="InterPro" id="IPR029032">
    <property type="entry name" value="AhpD-like"/>
</dbReference>
<proteinExistence type="predicted"/>
<accession>A0A4S4LDM9</accession>
<dbReference type="SUPFAM" id="SSF69118">
    <property type="entry name" value="AhpD-like"/>
    <property type="match status" value="1"/>
</dbReference>